<evidence type="ECO:0000256" key="14">
    <source>
        <dbReference type="SAM" id="MobiDB-lite"/>
    </source>
</evidence>
<evidence type="ECO:0000256" key="9">
    <source>
        <dbReference type="ARBA" id="ARBA00022777"/>
    </source>
</evidence>
<feature type="compositionally biased region" description="Basic residues" evidence="14">
    <location>
        <begin position="555"/>
        <end position="565"/>
    </location>
</feature>
<accession>A0ABQ6IM43</accession>
<dbReference type="Pfam" id="PF00512">
    <property type="entry name" value="HisKA"/>
    <property type="match status" value="1"/>
</dbReference>
<gene>
    <name evidence="18" type="ORF">GCM10025883_10270</name>
</gene>
<dbReference type="InterPro" id="IPR036097">
    <property type="entry name" value="HisK_dim/P_sf"/>
</dbReference>
<evidence type="ECO:0000256" key="2">
    <source>
        <dbReference type="ARBA" id="ARBA00004651"/>
    </source>
</evidence>
<dbReference type="EC" id="2.7.13.3" evidence="3"/>
<keyword evidence="11 15" id="KW-1133">Transmembrane helix</keyword>
<comment type="subcellular location">
    <subcellularLocation>
        <location evidence="2">Cell membrane</location>
        <topology evidence="2">Multi-pass membrane protein</topology>
    </subcellularLocation>
</comment>
<feature type="compositionally biased region" description="Pro residues" evidence="14">
    <location>
        <begin position="499"/>
        <end position="509"/>
    </location>
</feature>
<feature type="domain" description="Histidine kinase" evidence="16">
    <location>
        <begin position="331"/>
        <end position="497"/>
    </location>
</feature>
<dbReference type="InterPro" id="IPR003661">
    <property type="entry name" value="HisK_dim/P_dom"/>
</dbReference>
<dbReference type="EMBL" id="BSUO01000001">
    <property type="protein sequence ID" value="GMA38982.1"/>
    <property type="molecule type" value="Genomic_DNA"/>
</dbReference>
<evidence type="ECO:0000313" key="19">
    <source>
        <dbReference type="Proteomes" id="UP001157126"/>
    </source>
</evidence>
<dbReference type="Gene3D" id="3.30.565.10">
    <property type="entry name" value="Histidine kinase-like ATPase, C-terminal domain"/>
    <property type="match status" value="1"/>
</dbReference>
<evidence type="ECO:0000256" key="4">
    <source>
        <dbReference type="ARBA" id="ARBA00022475"/>
    </source>
</evidence>
<dbReference type="InterPro" id="IPR005467">
    <property type="entry name" value="His_kinase_dom"/>
</dbReference>
<feature type="transmembrane region" description="Helical" evidence="15">
    <location>
        <begin position="68"/>
        <end position="89"/>
    </location>
</feature>
<dbReference type="InterPro" id="IPR003660">
    <property type="entry name" value="HAMP_dom"/>
</dbReference>
<comment type="caution">
    <text evidence="18">The sequence shown here is derived from an EMBL/GenBank/DDBJ whole genome shotgun (WGS) entry which is preliminary data.</text>
</comment>
<evidence type="ECO:0000256" key="6">
    <source>
        <dbReference type="ARBA" id="ARBA00022679"/>
    </source>
</evidence>
<keyword evidence="19" id="KW-1185">Reference proteome</keyword>
<sequence>MLAPAAEDGDGPVADGHDPTPAAATGDPTTGTRRTSGIRGFLTRLSDAAARLWRGARGLWRTSLQFRVVLTTMLIGTVLTVTLQSFLYGRIADGLVSARMEMAQNDAAQSAADLRRVLDEHDQADAEEFLTSTHDVIGRQEENENREITLNRSPSNRSGPAAIVAFDTSYPPEMMPEDLRQAISDDPTHQQVQIVPLPVGDQPDVPAVVVGTQIVIPEAGPYELYYIYPMAREERLMVVIWRVFLVGSVAIVATLGLVAFIVTRLVVDPLRQASEVAGRLSGGHLNERMLVRGEDDIARLATAFNDMAEHLQQQIRQLEDLSRVQQRFVSDVSHELRTPLTTIHMASEVIHDQRDGFDPVVARSTELLYAQVQRFEELLADLLEISRFDAGGAVLDLERVDLRDIVSRAIVGAEQLAVSRGSEVLVVGGEVPREAAVEPRRIERILRNLLVNAIEHGEGRPVTIELGSDDDAVAIVVADRGIGLKPGRPTSCSTGSGAPTPPVNAPPAAPASAWPSPSRTPTCTAAGCRPGASRAPAPGSGSRCRAPQVPTSRAPRSRSNRRSSS</sequence>
<dbReference type="InterPro" id="IPR047669">
    <property type="entry name" value="MtrAB_MtrB"/>
</dbReference>
<dbReference type="NCBIfam" id="NF040691">
    <property type="entry name" value="MtrAB_MtrB"/>
    <property type="match status" value="1"/>
</dbReference>
<evidence type="ECO:0000256" key="1">
    <source>
        <dbReference type="ARBA" id="ARBA00000085"/>
    </source>
</evidence>
<dbReference type="InterPro" id="IPR050980">
    <property type="entry name" value="2C_sensor_his_kinase"/>
</dbReference>
<feature type="transmembrane region" description="Helical" evidence="15">
    <location>
        <begin position="239"/>
        <end position="262"/>
    </location>
</feature>
<evidence type="ECO:0000256" key="11">
    <source>
        <dbReference type="ARBA" id="ARBA00022989"/>
    </source>
</evidence>
<evidence type="ECO:0000256" key="10">
    <source>
        <dbReference type="ARBA" id="ARBA00022840"/>
    </source>
</evidence>
<dbReference type="PROSITE" id="PS50109">
    <property type="entry name" value="HIS_KIN"/>
    <property type="match status" value="1"/>
</dbReference>
<keyword evidence="6" id="KW-0808">Transferase</keyword>
<evidence type="ECO:0000256" key="13">
    <source>
        <dbReference type="ARBA" id="ARBA00035305"/>
    </source>
</evidence>
<evidence type="ECO:0000259" key="17">
    <source>
        <dbReference type="PROSITE" id="PS50885"/>
    </source>
</evidence>
<feature type="compositionally biased region" description="Low complexity" evidence="14">
    <location>
        <begin position="510"/>
        <end position="522"/>
    </location>
</feature>
<dbReference type="PANTHER" id="PTHR44936">
    <property type="entry name" value="SENSOR PROTEIN CREC"/>
    <property type="match status" value="1"/>
</dbReference>
<evidence type="ECO:0000313" key="18">
    <source>
        <dbReference type="EMBL" id="GMA38982.1"/>
    </source>
</evidence>
<evidence type="ECO:0000256" key="3">
    <source>
        <dbReference type="ARBA" id="ARBA00012438"/>
    </source>
</evidence>
<feature type="compositionally biased region" description="Low complexity" evidence="14">
    <location>
        <begin position="19"/>
        <end position="37"/>
    </location>
</feature>
<feature type="domain" description="HAMP" evidence="17">
    <location>
        <begin position="264"/>
        <end position="316"/>
    </location>
</feature>
<keyword evidence="9" id="KW-0418">Kinase</keyword>
<proteinExistence type="predicted"/>
<dbReference type="PANTHER" id="PTHR44936:SF9">
    <property type="entry name" value="SENSOR PROTEIN CREC"/>
    <property type="match status" value="1"/>
</dbReference>
<feature type="region of interest" description="Disordered" evidence="14">
    <location>
        <begin position="485"/>
        <end position="565"/>
    </location>
</feature>
<keyword evidence="8" id="KW-0547">Nucleotide-binding</keyword>
<comment type="catalytic activity">
    <reaction evidence="1">
        <text>ATP + protein L-histidine = ADP + protein N-phospho-L-histidine.</text>
        <dbReference type="EC" id="2.7.13.3"/>
    </reaction>
</comment>
<dbReference type="CDD" id="cd06225">
    <property type="entry name" value="HAMP"/>
    <property type="match status" value="1"/>
</dbReference>
<keyword evidence="15" id="KW-0472">Membrane</keyword>
<evidence type="ECO:0000256" key="15">
    <source>
        <dbReference type="SAM" id="Phobius"/>
    </source>
</evidence>
<feature type="region of interest" description="Disordered" evidence="14">
    <location>
        <begin position="1"/>
        <end position="37"/>
    </location>
</feature>
<dbReference type="Pfam" id="PF02518">
    <property type="entry name" value="HATPase_c"/>
    <property type="match status" value="1"/>
</dbReference>
<dbReference type="Pfam" id="PF00672">
    <property type="entry name" value="HAMP"/>
    <property type="match status" value="1"/>
</dbReference>
<keyword evidence="7 15" id="KW-0812">Transmembrane</keyword>
<evidence type="ECO:0000259" key="16">
    <source>
        <dbReference type="PROSITE" id="PS50109"/>
    </source>
</evidence>
<keyword evidence="12" id="KW-0902">Two-component regulatory system</keyword>
<dbReference type="Gene3D" id="1.10.287.130">
    <property type="match status" value="1"/>
</dbReference>
<dbReference type="SUPFAM" id="SSF47384">
    <property type="entry name" value="Homodimeric domain of signal transducing histidine kinase"/>
    <property type="match status" value="1"/>
</dbReference>
<dbReference type="SMART" id="SM00388">
    <property type="entry name" value="HisKA"/>
    <property type="match status" value="1"/>
</dbReference>
<evidence type="ECO:0000256" key="12">
    <source>
        <dbReference type="ARBA" id="ARBA00023012"/>
    </source>
</evidence>
<evidence type="ECO:0000256" key="8">
    <source>
        <dbReference type="ARBA" id="ARBA00022741"/>
    </source>
</evidence>
<evidence type="ECO:0000256" key="7">
    <source>
        <dbReference type="ARBA" id="ARBA00022692"/>
    </source>
</evidence>
<dbReference type="Gene3D" id="6.10.340.10">
    <property type="match status" value="1"/>
</dbReference>
<reference evidence="19" key="1">
    <citation type="journal article" date="2019" name="Int. J. Syst. Evol. Microbiol.">
        <title>The Global Catalogue of Microorganisms (GCM) 10K type strain sequencing project: providing services to taxonomists for standard genome sequencing and annotation.</title>
        <authorList>
            <consortium name="The Broad Institute Genomics Platform"/>
            <consortium name="The Broad Institute Genome Sequencing Center for Infectious Disease"/>
            <person name="Wu L."/>
            <person name="Ma J."/>
        </authorList>
    </citation>
    <scope>NUCLEOTIDE SEQUENCE [LARGE SCALE GENOMIC DNA]</scope>
    <source>
        <strain evidence="19">NBRC 113072</strain>
    </source>
</reference>
<dbReference type="CDD" id="cd00082">
    <property type="entry name" value="HisKA"/>
    <property type="match status" value="1"/>
</dbReference>
<organism evidence="18 19">
    <name type="scientific">Mobilicoccus caccae</name>
    <dbReference type="NCBI Taxonomy" id="1859295"/>
    <lineage>
        <taxon>Bacteria</taxon>
        <taxon>Bacillati</taxon>
        <taxon>Actinomycetota</taxon>
        <taxon>Actinomycetes</taxon>
        <taxon>Micrococcales</taxon>
        <taxon>Dermatophilaceae</taxon>
        <taxon>Mobilicoccus</taxon>
    </lineage>
</organism>
<protein>
    <recommendedName>
        <fullName evidence="13">Sensor histidine kinase MtrB</fullName>
        <ecNumber evidence="3">2.7.13.3</ecNumber>
    </recommendedName>
</protein>
<keyword evidence="5" id="KW-0597">Phosphoprotein</keyword>
<dbReference type="InterPro" id="IPR036890">
    <property type="entry name" value="HATPase_C_sf"/>
</dbReference>
<dbReference type="PROSITE" id="PS50885">
    <property type="entry name" value="HAMP"/>
    <property type="match status" value="1"/>
</dbReference>
<keyword evidence="4" id="KW-1003">Cell membrane</keyword>
<dbReference type="SUPFAM" id="SSF158472">
    <property type="entry name" value="HAMP domain-like"/>
    <property type="match status" value="1"/>
</dbReference>
<dbReference type="InterPro" id="IPR003594">
    <property type="entry name" value="HATPase_dom"/>
</dbReference>
<dbReference type="SMART" id="SM00304">
    <property type="entry name" value="HAMP"/>
    <property type="match status" value="1"/>
</dbReference>
<keyword evidence="10" id="KW-0067">ATP-binding</keyword>
<dbReference type="SUPFAM" id="SSF55874">
    <property type="entry name" value="ATPase domain of HSP90 chaperone/DNA topoisomerase II/histidine kinase"/>
    <property type="match status" value="1"/>
</dbReference>
<name>A0ABQ6IM43_9MICO</name>
<evidence type="ECO:0000256" key="5">
    <source>
        <dbReference type="ARBA" id="ARBA00022553"/>
    </source>
</evidence>
<dbReference type="Proteomes" id="UP001157126">
    <property type="component" value="Unassembled WGS sequence"/>
</dbReference>